<proteinExistence type="predicted"/>
<dbReference type="CDD" id="cd07716">
    <property type="entry name" value="RNaseZ_short-form-like_MBL-fold"/>
    <property type="match status" value="1"/>
</dbReference>
<accession>A0A919Q0K6</accession>
<evidence type="ECO:0000313" key="3">
    <source>
        <dbReference type="Proteomes" id="UP000652354"/>
    </source>
</evidence>
<dbReference type="PANTHER" id="PTHR46018:SF4">
    <property type="entry name" value="METALLO-HYDROLASE YHFI-RELATED"/>
    <property type="match status" value="1"/>
</dbReference>
<dbReference type="GO" id="GO:0042781">
    <property type="term" value="F:3'-tRNA processing endoribonuclease activity"/>
    <property type="evidence" value="ECO:0007669"/>
    <property type="project" value="TreeGrafter"/>
</dbReference>
<comment type="caution">
    <text evidence="2">The sequence shown here is derived from an EMBL/GenBank/DDBJ whole genome shotgun (WGS) entry which is preliminary data.</text>
</comment>
<dbReference type="SUPFAM" id="SSF56281">
    <property type="entry name" value="Metallo-hydrolase/oxidoreductase"/>
    <property type="match status" value="1"/>
</dbReference>
<dbReference type="Gene3D" id="3.60.15.10">
    <property type="entry name" value="Ribonuclease Z/Hydroxyacylglutathione hydrolase-like"/>
    <property type="match status" value="1"/>
</dbReference>
<name>A0A919Q0K6_9MICO</name>
<gene>
    <name evidence="2" type="ORF">Dac01nite_02260</name>
</gene>
<keyword evidence="2" id="KW-0378">Hydrolase</keyword>
<evidence type="ECO:0000259" key="1">
    <source>
        <dbReference type="Pfam" id="PF12706"/>
    </source>
</evidence>
<evidence type="ECO:0000313" key="2">
    <source>
        <dbReference type="EMBL" id="GIG53474.1"/>
    </source>
</evidence>
<feature type="domain" description="Metallo-beta-lactamase" evidence="1">
    <location>
        <begin position="41"/>
        <end position="225"/>
    </location>
</feature>
<dbReference type="InterPro" id="IPR001279">
    <property type="entry name" value="Metallo-B-lactamas"/>
</dbReference>
<reference evidence="2" key="1">
    <citation type="submission" date="2021-01" db="EMBL/GenBank/DDBJ databases">
        <title>Whole genome shotgun sequence of Demequina activiva NBRC 110675.</title>
        <authorList>
            <person name="Komaki H."/>
            <person name="Tamura T."/>
        </authorList>
    </citation>
    <scope>NUCLEOTIDE SEQUENCE</scope>
    <source>
        <strain evidence="2">NBRC 110675</strain>
    </source>
</reference>
<dbReference type="PANTHER" id="PTHR46018">
    <property type="entry name" value="ZINC PHOSPHODIESTERASE ELAC PROTEIN 1"/>
    <property type="match status" value="1"/>
</dbReference>
<dbReference type="Pfam" id="PF12706">
    <property type="entry name" value="Lactamase_B_2"/>
    <property type="match status" value="1"/>
</dbReference>
<sequence length="256" mass="26900">MELTIVGSAGSTAGPDSAASCYLLRHTDDAGRTWRLVLDLGSGAVGPLQRYCEPARVHGVLISHGHPDHCADVGALSVLRRYGPTKDEGLPRIPLLGPPGIDRRVREVAGDPDGADMDPFDYRPLEPGDIASIGPFTIETARASHPVPALASLISAGESTLLYTGDTDRCAEVDALAARPGVSAILGEAGWAHREVNPPGVHMNGDQVGRMAAEAGVERLIVTHIASWVEPEATMAAVREHVPSAVLARPGEVHTF</sequence>
<protein>
    <submittedName>
        <fullName evidence="2">Metal-dependent hydrolase</fullName>
    </submittedName>
</protein>
<dbReference type="AlphaFoldDB" id="A0A919Q0K6"/>
<dbReference type="EMBL" id="BONR01000001">
    <property type="protein sequence ID" value="GIG53474.1"/>
    <property type="molecule type" value="Genomic_DNA"/>
</dbReference>
<keyword evidence="3" id="KW-1185">Reference proteome</keyword>
<dbReference type="RefSeq" id="WP_239066505.1">
    <property type="nucleotide sequence ID" value="NZ_BONR01000001.1"/>
</dbReference>
<dbReference type="InterPro" id="IPR036866">
    <property type="entry name" value="RibonucZ/Hydroxyglut_hydro"/>
</dbReference>
<dbReference type="Proteomes" id="UP000652354">
    <property type="component" value="Unassembled WGS sequence"/>
</dbReference>
<organism evidence="2 3">
    <name type="scientific">Demequina activiva</name>
    <dbReference type="NCBI Taxonomy" id="1582364"/>
    <lineage>
        <taxon>Bacteria</taxon>
        <taxon>Bacillati</taxon>
        <taxon>Actinomycetota</taxon>
        <taxon>Actinomycetes</taxon>
        <taxon>Micrococcales</taxon>
        <taxon>Demequinaceae</taxon>
        <taxon>Demequina</taxon>
    </lineage>
</organism>